<keyword evidence="9" id="KW-0119">Carbohydrate metabolism</keyword>
<gene>
    <name evidence="10" type="ORF">Cfor_08302</name>
</gene>
<dbReference type="EC" id="2.8.2.-" evidence="9"/>
<reference evidence="11" key="1">
    <citation type="submission" date="2020-01" db="EMBL/GenBank/DDBJ databases">
        <title>Draft genome sequence of the Termite Coptotermes fromosanus.</title>
        <authorList>
            <person name="Itakura S."/>
            <person name="Yosikawa Y."/>
            <person name="Umezawa K."/>
        </authorList>
    </citation>
    <scope>NUCLEOTIDE SEQUENCE [LARGE SCALE GENOMIC DNA]</scope>
</reference>
<accession>A0A6L2Q3F3</accession>
<evidence type="ECO:0000256" key="4">
    <source>
        <dbReference type="ARBA" id="ARBA00022692"/>
    </source>
</evidence>
<evidence type="ECO:0000256" key="3">
    <source>
        <dbReference type="ARBA" id="ARBA00022679"/>
    </source>
</evidence>
<dbReference type="PANTHER" id="PTHR12137">
    <property type="entry name" value="CARBOHYDRATE SULFOTRANSFERASE"/>
    <property type="match status" value="1"/>
</dbReference>
<dbReference type="PANTHER" id="PTHR12137:SF63">
    <property type="entry name" value="CARBOHYDRATE SULFOTRANSFERASE"/>
    <property type="match status" value="1"/>
</dbReference>
<comment type="caution">
    <text evidence="10">The sequence shown here is derived from an EMBL/GenBank/DDBJ whole genome shotgun (WGS) entry which is preliminary data.</text>
</comment>
<evidence type="ECO:0000256" key="5">
    <source>
        <dbReference type="ARBA" id="ARBA00022989"/>
    </source>
</evidence>
<dbReference type="InterPro" id="IPR018011">
    <property type="entry name" value="Carb_sulfotrans_8-10"/>
</dbReference>
<name>A0A6L2Q3F3_COPFO</name>
<dbReference type="AlphaFoldDB" id="A0A6L2Q3F3"/>
<evidence type="ECO:0000256" key="2">
    <source>
        <dbReference type="ARBA" id="ARBA00006339"/>
    </source>
</evidence>
<keyword evidence="8 9" id="KW-0325">Glycoprotein</keyword>
<organism evidence="10 11">
    <name type="scientific">Coptotermes formosanus</name>
    <name type="common">Formosan subterranean termite</name>
    <dbReference type="NCBI Taxonomy" id="36987"/>
    <lineage>
        <taxon>Eukaryota</taxon>
        <taxon>Metazoa</taxon>
        <taxon>Ecdysozoa</taxon>
        <taxon>Arthropoda</taxon>
        <taxon>Hexapoda</taxon>
        <taxon>Insecta</taxon>
        <taxon>Pterygota</taxon>
        <taxon>Neoptera</taxon>
        <taxon>Polyneoptera</taxon>
        <taxon>Dictyoptera</taxon>
        <taxon>Blattodea</taxon>
        <taxon>Blattoidea</taxon>
        <taxon>Termitoidae</taxon>
        <taxon>Rhinotermitidae</taxon>
        <taxon>Coptotermes</taxon>
    </lineage>
</organism>
<keyword evidence="9" id="KW-0735">Signal-anchor</keyword>
<dbReference type="Proteomes" id="UP000502823">
    <property type="component" value="Unassembled WGS sequence"/>
</dbReference>
<keyword evidence="6 9" id="KW-0333">Golgi apparatus</keyword>
<dbReference type="Pfam" id="PF03567">
    <property type="entry name" value="Sulfotransfer_2"/>
    <property type="match status" value="1"/>
</dbReference>
<proteinExistence type="inferred from homology"/>
<dbReference type="EMBL" id="BLKM01000898">
    <property type="protein sequence ID" value="GFG39349.1"/>
    <property type="molecule type" value="Genomic_DNA"/>
</dbReference>
<evidence type="ECO:0000313" key="11">
    <source>
        <dbReference type="Proteomes" id="UP000502823"/>
    </source>
</evidence>
<evidence type="ECO:0000256" key="6">
    <source>
        <dbReference type="ARBA" id="ARBA00023034"/>
    </source>
</evidence>
<dbReference type="InterPro" id="IPR005331">
    <property type="entry name" value="Sulfotransferase"/>
</dbReference>
<dbReference type="GO" id="GO:0008146">
    <property type="term" value="F:sulfotransferase activity"/>
    <property type="evidence" value="ECO:0007669"/>
    <property type="project" value="InterPro"/>
</dbReference>
<keyword evidence="3 9" id="KW-0808">Transferase</keyword>
<evidence type="ECO:0000256" key="8">
    <source>
        <dbReference type="ARBA" id="ARBA00023180"/>
    </source>
</evidence>
<evidence type="ECO:0000256" key="9">
    <source>
        <dbReference type="RuleBase" id="RU364020"/>
    </source>
</evidence>
<protein>
    <recommendedName>
        <fullName evidence="9">Carbohydrate sulfotransferase</fullName>
        <ecNumber evidence="9">2.8.2.-</ecNumber>
    </recommendedName>
</protein>
<keyword evidence="11" id="KW-1185">Reference proteome</keyword>
<feature type="transmembrane region" description="Helical" evidence="9">
    <location>
        <begin position="12"/>
        <end position="32"/>
    </location>
</feature>
<evidence type="ECO:0000313" key="10">
    <source>
        <dbReference type="EMBL" id="GFG39349.1"/>
    </source>
</evidence>
<dbReference type="GO" id="GO:0000139">
    <property type="term" value="C:Golgi membrane"/>
    <property type="evidence" value="ECO:0007669"/>
    <property type="project" value="UniProtKB-SubCell"/>
</dbReference>
<comment type="subcellular location">
    <subcellularLocation>
        <location evidence="1 9">Golgi apparatus membrane</location>
        <topology evidence="1 9">Single-pass type II membrane protein</topology>
    </subcellularLocation>
</comment>
<evidence type="ECO:0000256" key="7">
    <source>
        <dbReference type="ARBA" id="ARBA00023136"/>
    </source>
</evidence>
<evidence type="ECO:0000256" key="1">
    <source>
        <dbReference type="ARBA" id="ARBA00004323"/>
    </source>
</evidence>
<sequence length="355" mass="41443">MRPSRYCRFVRRCVFLVAGITTVPAVLMILAGNEVGLGRLHQHASPQHKNDSWSISQEAMSYCMSEVEARLVQRRHHMKQTCTMLGLDVSGNDSLHRPNPWEFLVNRPYHLVWCNVFKAASTSWMYNFNILAGYNPKFLKNSKLVPLNLARRRYPRPSLYALQQALNDSIAFLIVRHPLERLLSAYRDKIQFSLPHTLHRKLGNEIVLKYRKTKQKKSTSRNPRWPTFSEFVQYLVNVQQKGDAFDMHWTPITHFCTPCQVDFDIIMKFETLQEDQNYLIHQAGLQDIIRPEWKNPAKGRTTAELISSYYSQLTTAQILQLYHIYRYDFELFSYNLDGYLELGITESNSADSLTT</sequence>
<keyword evidence="4 9" id="KW-0812">Transmembrane</keyword>
<comment type="similarity">
    <text evidence="2 9">Belongs to the sulfotransferase 2 family.</text>
</comment>
<dbReference type="GO" id="GO:0016051">
    <property type="term" value="P:carbohydrate biosynthetic process"/>
    <property type="evidence" value="ECO:0007669"/>
    <property type="project" value="InterPro"/>
</dbReference>
<dbReference type="FunCoup" id="A0A6L2Q3F3">
    <property type="interactions" value="8"/>
</dbReference>
<keyword evidence="5 9" id="KW-1133">Transmembrane helix</keyword>
<dbReference type="InParanoid" id="A0A6L2Q3F3"/>
<keyword evidence="7 9" id="KW-0472">Membrane</keyword>
<dbReference type="OrthoDB" id="2019940at2759"/>